<feature type="compositionally biased region" description="Basic and acidic residues" evidence="1">
    <location>
        <begin position="92"/>
        <end position="104"/>
    </location>
</feature>
<evidence type="ECO:0000313" key="3">
    <source>
        <dbReference type="Proteomes" id="UP001420932"/>
    </source>
</evidence>
<name>A0AAP0KXA5_9MAGN</name>
<keyword evidence="3" id="KW-1185">Reference proteome</keyword>
<protein>
    <submittedName>
        <fullName evidence="2">Uncharacterized protein</fullName>
    </submittedName>
</protein>
<comment type="caution">
    <text evidence="2">The sequence shown here is derived from an EMBL/GenBank/DDBJ whole genome shotgun (WGS) entry which is preliminary data.</text>
</comment>
<feature type="region of interest" description="Disordered" evidence="1">
    <location>
        <begin position="1"/>
        <end position="173"/>
    </location>
</feature>
<dbReference type="Proteomes" id="UP001420932">
    <property type="component" value="Unassembled WGS sequence"/>
</dbReference>
<accession>A0AAP0KXA5</accession>
<evidence type="ECO:0000313" key="2">
    <source>
        <dbReference type="EMBL" id="KAK9160321.1"/>
    </source>
</evidence>
<dbReference type="AlphaFoldDB" id="A0AAP0KXA5"/>
<dbReference type="EMBL" id="JBBNAF010000003">
    <property type="protein sequence ID" value="KAK9160321.1"/>
    <property type="molecule type" value="Genomic_DNA"/>
</dbReference>
<feature type="compositionally biased region" description="Basic and acidic residues" evidence="1">
    <location>
        <begin position="1"/>
        <end position="16"/>
    </location>
</feature>
<feature type="compositionally biased region" description="Polar residues" evidence="1">
    <location>
        <begin position="164"/>
        <end position="173"/>
    </location>
</feature>
<organism evidence="2 3">
    <name type="scientific">Stephania yunnanensis</name>
    <dbReference type="NCBI Taxonomy" id="152371"/>
    <lineage>
        <taxon>Eukaryota</taxon>
        <taxon>Viridiplantae</taxon>
        <taxon>Streptophyta</taxon>
        <taxon>Embryophyta</taxon>
        <taxon>Tracheophyta</taxon>
        <taxon>Spermatophyta</taxon>
        <taxon>Magnoliopsida</taxon>
        <taxon>Ranunculales</taxon>
        <taxon>Menispermaceae</taxon>
        <taxon>Menispermoideae</taxon>
        <taxon>Cissampelideae</taxon>
        <taxon>Stephania</taxon>
    </lineage>
</organism>
<evidence type="ECO:0000256" key="1">
    <source>
        <dbReference type="SAM" id="MobiDB-lite"/>
    </source>
</evidence>
<reference evidence="2 3" key="1">
    <citation type="submission" date="2024-01" db="EMBL/GenBank/DDBJ databases">
        <title>Genome assemblies of Stephania.</title>
        <authorList>
            <person name="Yang L."/>
        </authorList>
    </citation>
    <scope>NUCLEOTIDE SEQUENCE [LARGE SCALE GENOMIC DNA]</scope>
    <source>
        <strain evidence="2">YNDBR</strain>
        <tissue evidence="2">Leaf</tissue>
    </source>
</reference>
<feature type="compositionally biased region" description="Low complexity" evidence="1">
    <location>
        <begin position="136"/>
        <end position="153"/>
    </location>
</feature>
<gene>
    <name evidence="2" type="ORF">Syun_006662</name>
</gene>
<sequence length="173" mass="17523">MERRERESRRGGRRGGDTGTADSICAVAQGGRDAACEAEDGGRGGTEIGAQGDWQAASRVAAGLRGGDDGVAPATRRTDRRGSASGGGGGWQRRDWIRDDDGQRRPIGTGEEADQQARGCAVGLTARLRGGGDGSAAGSRAAPAELAAPASGRRWSDGDDGSGAVTTTASARR</sequence>
<proteinExistence type="predicted"/>